<name>A0ABS5WA45_9FLAO</name>
<feature type="domain" description="Glycoside-hydrolase family GH114 TIM-barrel" evidence="1">
    <location>
        <begin position="63"/>
        <end position="259"/>
    </location>
</feature>
<accession>A0ABS5WA45</accession>
<gene>
    <name evidence="2" type="ORF">HW347_01515</name>
</gene>
<reference evidence="2 3" key="1">
    <citation type="submission" date="2020-06" db="EMBL/GenBank/DDBJ databases">
        <authorList>
            <person name="Isaeva M.P."/>
            <person name="Chernysheva N.Y."/>
        </authorList>
    </citation>
    <scope>NUCLEOTIDE SEQUENCE [LARGE SCALE GENOMIC DNA]</scope>
    <source>
        <strain evidence="2 3">KMM 6746</strain>
    </source>
</reference>
<evidence type="ECO:0000259" key="1">
    <source>
        <dbReference type="Pfam" id="PF03537"/>
    </source>
</evidence>
<organism evidence="2 3">
    <name type="scientific">Zobellia barbeyronii</name>
    <dbReference type="NCBI Taxonomy" id="2748009"/>
    <lineage>
        <taxon>Bacteria</taxon>
        <taxon>Pseudomonadati</taxon>
        <taxon>Bacteroidota</taxon>
        <taxon>Flavobacteriia</taxon>
        <taxon>Flavobacteriales</taxon>
        <taxon>Flavobacteriaceae</taxon>
        <taxon>Zobellia</taxon>
    </lineage>
</organism>
<dbReference type="InterPro" id="IPR013785">
    <property type="entry name" value="Aldolase_TIM"/>
</dbReference>
<dbReference type="EMBL" id="JACATN010000001">
    <property type="protein sequence ID" value="MBT2159920.1"/>
    <property type="molecule type" value="Genomic_DNA"/>
</dbReference>
<reference evidence="3" key="2">
    <citation type="submission" date="2023-07" db="EMBL/GenBank/DDBJ databases">
        <title>Zobellia barbeyronii sp. nov., a new marine flavobacterium, isolated from green and red algae.</title>
        <authorList>
            <person name="Nedashkovskaya O.I."/>
            <person name="Otstavnykh N."/>
            <person name="Zhukova N."/>
            <person name="Guzev K."/>
            <person name="Chausova V."/>
            <person name="Tekutyeva L."/>
            <person name="Mikhailov V."/>
            <person name="Isaeva M."/>
        </authorList>
    </citation>
    <scope>NUCLEOTIDE SEQUENCE [LARGE SCALE GENOMIC DNA]</scope>
    <source>
        <strain evidence="3">KMM 6746</strain>
    </source>
</reference>
<protein>
    <submittedName>
        <fullName evidence="2">Endo alpha-1,4 polygalactosaminidase</fullName>
    </submittedName>
</protein>
<dbReference type="InterPro" id="IPR004352">
    <property type="entry name" value="GH114_TIM-barrel"/>
</dbReference>
<dbReference type="RefSeq" id="WP_214610195.1">
    <property type="nucleotide sequence ID" value="NZ_JACATN010000001.1"/>
</dbReference>
<keyword evidence="3" id="KW-1185">Reference proteome</keyword>
<comment type="caution">
    <text evidence="2">The sequence shown here is derived from an EMBL/GenBank/DDBJ whole genome shotgun (WGS) entry which is preliminary data.</text>
</comment>
<dbReference type="Proteomes" id="UP000740413">
    <property type="component" value="Unassembled WGS sequence"/>
</dbReference>
<dbReference type="InterPro" id="IPR017853">
    <property type="entry name" value="GH"/>
</dbReference>
<dbReference type="PANTHER" id="PTHR35273:SF2">
    <property type="entry name" value="ALPHA-GALACTOSIDASE"/>
    <property type="match status" value="1"/>
</dbReference>
<evidence type="ECO:0000313" key="2">
    <source>
        <dbReference type="EMBL" id="MBT2159920.1"/>
    </source>
</evidence>
<proteinExistence type="predicted"/>
<sequence length="280" mass="32239">MRILLVFLVAFLQVSCNDEDDTVTKEETINPIVTSDAIPVYNHAYNENYEPDQVDYIALNASNAYVLLDPFQDDVVASVAKIKANGNQLAAYISIGTGEDWRDDFADLQPYLITKQWGEWPGEYFVNATTTGIVDVMKARIDKIADWGFDWVEFDNMDWALYDDVRETYELEVTKAEGIAYFQELCDYVHEKGMKCMAKNFVEDAENFDGVTYESYNTEKNWWDTSGAQSFLTAGKLVIIVHYNESNCDQVYSDYMDIYTKDLAFICEDANLKKYVHYNE</sequence>
<dbReference type="PANTHER" id="PTHR35273">
    <property type="entry name" value="ALPHA-1,4 POLYGALACTOSAMINIDASE, PUTATIVE (AFU_ORTHOLOGUE AFUA_3G07890)-RELATED"/>
    <property type="match status" value="1"/>
</dbReference>
<evidence type="ECO:0000313" key="3">
    <source>
        <dbReference type="Proteomes" id="UP000740413"/>
    </source>
</evidence>
<dbReference type="SUPFAM" id="SSF51445">
    <property type="entry name" value="(Trans)glycosidases"/>
    <property type="match status" value="1"/>
</dbReference>
<dbReference type="Pfam" id="PF03537">
    <property type="entry name" value="Glyco_hydro_114"/>
    <property type="match status" value="1"/>
</dbReference>
<dbReference type="Gene3D" id="3.20.20.70">
    <property type="entry name" value="Aldolase class I"/>
    <property type="match status" value="1"/>
</dbReference>